<evidence type="ECO:0000313" key="3">
    <source>
        <dbReference type="Proteomes" id="UP000178930"/>
    </source>
</evidence>
<evidence type="ECO:0000313" key="2">
    <source>
        <dbReference type="EMBL" id="OGY44475.1"/>
    </source>
</evidence>
<keyword evidence="1" id="KW-0812">Transmembrane</keyword>
<name>A0A1G1XWK7_9BACT</name>
<sequence length="85" mass="9149">MGGLINALTIMIALTWGLLVACLATLVFLPLLANLPFLAVLPQEILAVGAFVIAIFVAWSFVFLVISLSAVARLLKVASRRRTVR</sequence>
<dbReference type="AlphaFoldDB" id="A0A1G1XWK7"/>
<accession>A0A1G1XWK7</accession>
<proteinExistence type="predicted"/>
<keyword evidence="1" id="KW-0472">Membrane</keyword>
<dbReference type="EMBL" id="MHIB01000016">
    <property type="protein sequence ID" value="OGY44475.1"/>
    <property type="molecule type" value="Genomic_DNA"/>
</dbReference>
<dbReference type="Proteomes" id="UP000178930">
    <property type="component" value="Unassembled WGS sequence"/>
</dbReference>
<feature type="transmembrane region" description="Helical" evidence="1">
    <location>
        <begin position="7"/>
        <end position="33"/>
    </location>
</feature>
<comment type="caution">
    <text evidence="2">The sequence shown here is derived from an EMBL/GenBank/DDBJ whole genome shotgun (WGS) entry which is preliminary data.</text>
</comment>
<evidence type="ECO:0000256" key="1">
    <source>
        <dbReference type="SAM" id="Phobius"/>
    </source>
</evidence>
<protein>
    <submittedName>
        <fullName evidence="2">Uncharacterized protein</fullName>
    </submittedName>
</protein>
<dbReference type="STRING" id="1797532.A2729_02315"/>
<organism evidence="2 3">
    <name type="scientific">Candidatus Buchananbacteria bacterium RIFCSPHIGHO2_01_FULL_39_14</name>
    <dbReference type="NCBI Taxonomy" id="1797532"/>
    <lineage>
        <taxon>Bacteria</taxon>
        <taxon>Candidatus Buchananiibacteriota</taxon>
    </lineage>
</organism>
<keyword evidence="1" id="KW-1133">Transmembrane helix</keyword>
<reference evidence="2 3" key="1">
    <citation type="journal article" date="2016" name="Nat. Commun.">
        <title>Thousands of microbial genomes shed light on interconnected biogeochemical processes in an aquifer system.</title>
        <authorList>
            <person name="Anantharaman K."/>
            <person name="Brown C.T."/>
            <person name="Hug L.A."/>
            <person name="Sharon I."/>
            <person name="Castelle C.J."/>
            <person name="Probst A.J."/>
            <person name="Thomas B.C."/>
            <person name="Singh A."/>
            <person name="Wilkins M.J."/>
            <person name="Karaoz U."/>
            <person name="Brodie E.L."/>
            <person name="Williams K.H."/>
            <person name="Hubbard S.S."/>
            <person name="Banfield J.F."/>
        </authorList>
    </citation>
    <scope>NUCLEOTIDE SEQUENCE [LARGE SCALE GENOMIC DNA]</scope>
</reference>
<feature type="transmembrane region" description="Helical" evidence="1">
    <location>
        <begin position="45"/>
        <end position="75"/>
    </location>
</feature>
<gene>
    <name evidence="2" type="ORF">A2729_02315</name>
</gene>